<feature type="transmembrane region" description="Helical" evidence="1">
    <location>
        <begin position="48"/>
        <end position="65"/>
    </location>
</feature>
<dbReference type="Proteomes" id="UP001206067">
    <property type="component" value="Unassembled WGS sequence"/>
</dbReference>
<reference evidence="2 3" key="1">
    <citation type="submission" date="2022-08" db="EMBL/GenBank/DDBJ databases">
        <title>Polyphasic taxonomy analysis of Qipengyuania sp.RS5-5.</title>
        <authorList>
            <person name="Xamxidin M."/>
            <person name="Wu M."/>
        </authorList>
    </citation>
    <scope>NUCLEOTIDE SEQUENCE [LARGE SCALE GENOMIC DNA]</scope>
    <source>
        <strain evidence="2 3">RS5-5</strain>
    </source>
</reference>
<feature type="transmembrane region" description="Helical" evidence="1">
    <location>
        <begin position="21"/>
        <end position="42"/>
    </location>
</feature>
<keyword evidence="3" id="KW-1185">Reference proteome</keyword>
<name>A0ABT1XR36_9SPHN</name>
<organism evidence="2 3">
    <name type="scientific">Parerythrobacter lacustris</name>
    <dbReference type="NCBI Taxonomy" id="2969984"/>
    <lineage>
        <taxon>Bacteria</taxon>
        <taxon>Pseudomonadati</taxon>
        <taxon>Pseudomonadota</taxon>
        <taxon>Alphaproteobacteria</taxon>
        <taxon>Sphingomonadales</taxon>
        <taxon>Erythrobacteraceae</taxon>
        <taxon>Parerythrobacter</taxon>
    </lineage>
</organism>
<gene>
    <name evidence="2" type="ORF">NSO95_07200</name>
</gene>
<evidence type="ECO:0000313" key="3">
    <source>
        <dbReference type="Proteomes" id="UP001206067"/>
    </source>
</evidence>
<accession>A0ABT1XR36</accession>
<sequence>MITDSKRIQWRDRDVGQKMSIIFGYLLFALAAAFMVYTTFIAAPFVEWPKLILAFSLGMGFNELIRRWRLHNAR</sequence>
<keyword evidence="1" id="KW-1133">Transmembrane helix</keyword>
<proteinExistence type="predicted"/>
<comment type="caution">
    <text evidence="2">The sequence shown here is derived from an EMBL/GenBank/DDBJ whole genome shotgun (WGS) entry which is preliminary data.</text>
</comment>
<protein>
    <submittedName>
        <fullName evidence="2">Uncharacterized protein</fullName>
    </submittedName>
</protein>
<keyword evidence="1" id="KW-0472">Membrane</keyword>
<evidence type="ECO:0000313" key="2">
    <source>
        <dbReference type="EMBL" id="MCR2833729.1"/>
    </source>
</evidence>
<keyword evidence="1" id="KW-0812">Transmembrane</keyword>
<dbReference type="EMBL" id="JANKHH010000004">
    <property type="protein sequence ID" value="MCR2833729.1"/>
    <property type="molecule type" value="Genomic_DNA"/>
</dbReference>
<evidence type="ECO:0000256" key="1">
    <source>
        <dbReference type="SAM" id="Phobius"/>
    </source>
</evidence>
<dbReference type="RefSeq" id="WP_257595506.1">
    <property type="nucleotide sequence ID" value="NZ_JANKHH010000004.1"/>
</dbReference>